<dbReference type="InterPro" id="IPR029062">
    <property type="entry name" value="Class_I_gatase-like"/>
</dbReference>
<comment type="caution">
    <text evidence="9">The sequence shown here is derived from an EMBL/GenBank/DDBJ whole genome shotgun (WGS) entry which is preliminary data.</text>
</comment>
<reference evidence="9" key="1">
    <citation type="journal article" date="2020" name="mSystems">
        <title>Genome- and Community-Level Interaction Insights into Carbon Utilization and Element Cycling Functions of Hydrothermarchaeota in Hydrothermal Sediment.</title>
        <authorList>
            <person name="Zhou Z."/>
            <person name="Liu Y."/>
            <person name="Xu W."/>
            <person name="Pan J."/>
            <person name="Luo Z.H."/>
            <person name="Li M."/>
        </authorList>
    </citation>
    <scope>NUCLEOTIDE SEQUENCE [LARGE SCALE GENOMIC DNA]</scope>
    <source>
        <strain evidence="8">SpSt-629</strain>
        <strain evidence="9">SpSt-688</strain>
    </source>
</reference>
<dbReference type="PRINTS" id="PR00096">
    <property type="entry name" value="GATASE"/>
</dbReference>
<dbReference type="AlphaFoldDB" id="A0A7J3MX42"/>
<comment type="pathway">
    <text evidence="1">Amino-acid biosynthesis; L-tryptophan biosynthesis; L-tryptophan from chorismate: step 1/5.</text>
</comment>
<dbReference type="GO" id="GO:0005829">
    <property type="term" value="C:cytosol"/>
    <property type="evidence" value="ECO:0007669"/>
    <property type="project" value="TreeGrafter"/>
</dbReference>
<dbReference type="SUPFAM" id="SSF52317">
    <property type="entry name" value="Class I glutamine amidotransferase-like"/>
    <property type="match status" value="1"/>
</dbReference>
<sequence length="193" mass="21472">MELILVIDNYDSFVYNIAQIVSELGAIAIVVRNDEISLSAIDRINPDKIIISPGPGTPEKKEDIGISLDIIKRYCKSIPILGICLGHQVIGYAFGAKIRRARTIMHGKIDTIKILNEDTLLKGIPKIIKATRYNSLVIDNVSKELVIDAISLNDGEIMAIHHVEYPIYGLQFHPESIGTEHGKQILKNFIDMV</sequence>
<evidence type="ECO:0000313" key="8">
    <source>
        <dbReference type="EMBL" id="HFQ78769.1"/>
    </source>
</evidence>
<keyword evidence="3" id="KW-0028">Amino-acid biosynthesis</keyword>
<dbReference type="GO" id="GO:0004049">
    <property type="term" value="F:anthranilate synthase activity"/>
    <property type="evidence" value="ECO:0007669"/>
    <property type="project" value="UniProtKB-EC"/>
</dbReference>
<organism evidence="9">
    <name type="scientific">Ignisphaera aggregans</name>
    <dbReference type="NCBI Taxonomy" id="334771"/>
    <lineage>
        <taxon>Archaea</taxon>
        <taxon>Thermoproteota</taxon>
        <taxon>Thermoprotei</taxon>
        <taxon>Desulfurococcales</taxon>
        <taxon>Desulfurococcaceae</taxon>
        <taxon>Ignisphaera</taxon>
    </lineage>
</organism>
<dbReference type="InterPro" id="IPR006221">
    <property type="entry name" value="TrpG/PapA_dom"/>
</dbReference>
<feature type="domain" description="Glutamine amidotransferase" evidence="7">
    <location>
        <begin position="5"/>
        <end position="190"/>
    </location>
</feature>
<dbReference type="EC" id="4.1.3.27" evidence="2"/>
<dbReference type="GO" id="GO:0000162">
    <property type="term" value="P:L-tryptophan biosynthetic process"/>
    <property type="evidence" value="ECO:0007669"/>
    <property type="project" value="UniProtKB-KW"/>
</dbReference>
<dbReference type="InterPro" id="IPR017926">
    <property type="entry name" value="GATASE"/>
</dbReference>
<keyword evidence="3" id="KW-0822">Tryptophan biosynthesis</keyword>
<dbReference type="PANTHER" id="PTHR43418:SF4">
    <property type="entry name" value="MULTIFUNCTIONAL TRYPTOPHAN BIOSYNTHESIS PROTEIN"/>
    <property type="match status" value="1"/>
</dbReference>
<dbReference type="PRINTS" id="PR00097">
    <property type="entry name" value="ANTSNTHASEII"/>
</dbReference>
<name>A0A7J3MX42_9CREN</name>
<evidence type="ECO:0000313" key="9">
    <source>
        <dbReference type="EMBL" id="HGT98127.1"/>
    </source>
</evidence>
<evidence type="ECO:0000256" key="4">
    <source>
        <dbReference type="ARBA" id="ARBA00022962"/>
    </source>
</evidence>
<gene>
    <name evidence="8" type="ORF">ENT99_03580</name>
    <name evidence="9" type="ORF">ENU64_01685</name>
</gene>
<dbReference type="EMBL" id="DTAU01000065">
    <property type="protein sequence ID" value="HFQ78769.1"/>
    <property type="molecule type" value="Genomic_DNA"/>
</dbReference>
<dbReference type="NCBIfam" id="TIGR00566">
    <property type="entry name" value="trpG_papA"/>
    <property type="match status" value="1"/>
</dbReference>
<dbReference type="Pfam" id="PF00117">
    <property type="entry name" value="GATase"/>
    <property type="match status" value="1"/>
</dbReference>
<proteinExistence type="predicted"/>
<dbReference type="CDD" id="cd01743">
    <property type="entry name" value="GATase1_Anthranilate_Synthase"/>
    <property type="match status" value="1"/>
</dbReference>
<keyword evidence="5" id="KW-0057">Aromatic amino acid biosynthesis</keyword>
<evidence type="ECO:0000256" key="6">
    <source>
        <dbReference type="ARBA" id="ARBA00047683"/>
    </source>
</evidence>
<dbReference type="FunFam" id="3.40.50.880:FF:000003">
    <property type="entry name" value="Anthranilate synthase component II"/>
    <property type="match status" value="1"/>
</dbReference>
<accession>A0A7J3MX42</accession>
<evidence type="ECO:0000256" key="3">
    <source>
        <dbReference type="ARBA" id="ARBA00022822"/>
    </source>
</evidence>
<evidence type="ECO:0000256" key="1">
    <source>
        <dbReference type="ARBA" id="ARBA00004873"/>
    </source>
</evidence>
<comment type="catalytic activity">
    <reaction evidence="6">
        <text>chorismate + L-glutamine = anthranilate + pyruvate + L-glutamate + H(+)</text>
        <dbReference type="Rhea" id="RHEA:21732"/>
        <dbReference type="ChEBI" id="CHEBI:15361"/>
        <dbReference type="ChEBI" id="CHEBI:15378"/>
        <dbReference type="ChEBI" id="CHEBI:16567"/>
        <dbReference type="ChEBI" id="CHEBI:29748"/>
        <dbReference type="ChEBI" id="CHEBI:29985"/>
        <dbReference type="ChEBI" id="CHEBI:58359"/>
        <dbReference type="EC" id="4.1.3.27"/>
    </reaction>
</comment>
<evidence type="ECO:0000256" key="5">
    <source>
        <dbReference type="ARBA" id="ARBA00023141"/>
    </source>
</evidence>
<dbReference type="Gene3D" id="3.40.50.880">
    <property type="match status" value="1"/>
</dbReference>
<evidence type="ECO:0000259" key="7">
    <source>
        <dbReference type="Pfam" id="PF00117"/>
    </source>
</evidence>
<dbReference type="PRINTS" id="PR00099">
    <property type="entry name" value="CPSGATASE"/>
</dbReference>
<dbReference type="PROSITE" id="PS51273">
    <property type="entry name" value="GATASE_TYPE_1"/>
    <property type="match status" value="1"/>
</dbReference>
<dbReference type="InterPro" id="IPR050472">
    <property type="entry name" value="Anth_synth/Amidotransfase"/>
</dbReference>
<keyword evidence="4" id="KW-0315">Glutamine amidotransferase</keyword>
<evidence type="ECO:0000256" key="2">
    <source>
        <dbReference type="ARBA" id="ARBA00012266"/>
    </source>
</evidence>
<dbReference type="PANTHER" id="PTHR43418">
    <property type="entry name" value="MULTIFUNCTIONAL TRYPTOPHAN BIOSYNTHESIS PROTEIN-RELATED"/>
    <property type="match status" value="1"/>
</dbReference>
<protein>
    <recommendedName>
        <fullName evidence="2">anthranilate synthase</fullName>
        <ecNumber evidence="2">4.1.3.27</ecNumber>
    </recommendedName>
</protein>
<dbReference type="EMBL" id="DTDH01000051">
    <property type="protein sequence ID" value="HGT98127.1"/>
    <property type="molecule type" value="Genomic_DNA"/>
</dbReference>